<evidence type="ECO:0000313" key="1">
    <source>
        <dbReference type="EMBL" id="SDN13517.1"/>
    </source>
</evidence>
<dbReference type="CDD" id="cd07516">
    <property type="entry name" value="HAD_Pase"/>
    <property type="match status" value="1"/>
</dbReference>
<dbReference type="Pfam" id="PF08282">
    <property type="entry name" value="Hydrolase_3"/>
    <property type="match status" value="1"/>
</dbReference>
<dbReference type="GO" id="GO:0000287">
    <property type="term" value="F:magnesium ion binding"/>
    <property type="evidence" value="ECO:0007669"/>
    <property type="project" value="TreeGrafter"/>
</dbReference>
<dbReference type="OrthoDB" id="9781413at2"/>
<dbReference type="GO" id="GO:0005829">
    <property type="term" value="C:cytosol"/>
    <property type="evidence" value="ECO:0007669"/>
    <property type="project" value="TreeGrafter"/>
</dbReference>
<accession>A0A1G9YX88</accession>
<dbReference type="Gene3D" id="3.40.50.1000">
    <property type="entry name" value="HAD superfamily/HAD-like"/>
    <property type="match status" value="1"/>
</dbReference>
<proteinExistence type="predicted"/>
<dbReference type="Proteomes" id="UP000214880">
    <property type="component" value="Unassembled WGS sequence"/>
</dbReference>
<evidence type="ECO:0000313" key="2">
    <source>
        <dbReference type="Proteomes" id="UP000214880"/>
    </source>
</evidence>
<dbReference type="GO" id="GO:0016791">
    <property type="term" value="F:phosphatase activity"/>
    <property type="evidence" value="ECO:0007669"/>
    <property type="project" value="TreeGrafter"/>
</dbReference>
<dbReference type="InterPro" id="IPR000150">
    <property type="entry name" value="Cof"/>
</dbReference>
<dbReference type="RefSeq" id="WP_092074786.1">
    <property type="nucleotide sequence ID" value="NZ_FNHB01000012.1"/>
</dbReference>
<dbReference type="NCBIfam" id="TIGR00099">
    <property type="entry name" value="Cof-subfamily"/>
    <property type="match status" value="1"/>
</dbReference>
<protein>
    <submittedName>
        <fullName evidence="1">Uncharacterized protein</fullName>
    </submittedName>
</protein>
<dbReference type="SFLD" id="SFLDS00003">
    <property type="entry name" value="Haloacid_Dehalogenase"/>
    <property type="match status" value="1"/>
</dbReference>
<dbReference type="SFLD" id="SFLDG01140">
    <property type="entry name" value="C2.B:_Phosphomannomutase_and_P"/>
    <property type="match status" value="1"/>
</dbReference>
<dbReference type="NCBIfam" id="TIGR01484">
    <property type="entry name" value="HAD-SF-IIB"/>
    <property type="match status" value="1"/>
</dbReference>
<dbReference type="SFLD" id="SFLDG01144">
    <property type="entry name" value="C2.B.4:_PGP_Like"/>
    <property type="match status" value="1"/>
</dbReference>
<dbReference type="InterPro" id="IPR036412">
    <property type="entry name" value="HAD-like_sf"/>
</dbReference>
<dbReference type="STRING" id="146817.SAMN04488502_11297"/>
<dbReference type="PANTHER" id="PTHR10000">
    <property type="entry name" value="PHOSPHOSERINE PHOSPHATASE"/>
    <property type="match status" value="1"/>
</dbReference>
<dbReference type="Gene3D" id="3.30.1240.10">
    <property type="match status" value="1"/>
</dbReference>
<gene>
    <name evidence="1" type="ORF">SAMN04488502_11297</name>
</gene>
<dbReference type="PROSITE" id="PS01229">
    <property type="entry name" value="COF_2"/>
    <property type="match status" value="1"/>
</dbReference>
<dbReference type="SUPFAM" id="SSF56784">
    <property type="entry name" value="HAD-like"/>
    <property type="match status" value="1"/>
</dbReference>
<dbReference type="PANTHER" id="PTHR10000:SF8">
    <property type="entry name" value="HAD SUPERFAMILY HYDROLASE-LIKE, TYPE 3"/>
    <property type="match status" value="1"/>
</dbReference>
<sequence>MTIKLLALDLDDTLLNKSNLISPRCREAIRKAVAKGVIVTIATGRMYASAVPFARQLGLDIPIITYTGALIKSGLSDEVLFTRSFEPATAAELLELFRARGWYIQVYQGDKLYVEEYNEKAQTYEALTGIKAIPAGPELYSLVNHVYKMMAIAEPGAMKEIAEVVHSVFQGRVFAPLSRPRYLEMVHPDVNKGAAIDFLARQLGIKQSEVMAVGDSNNDVDMLKYAGLGVAMGNAMPGVKAIADAITLTNDEDGVAEAIYKYILNE</sequence>
<keyword evidence="2" id="KW-1185">Reference proteome</keyword>
<dbReference type="AlphaFoldDB" id="A0A1G9YX88"/>
<reference evidence="1 2" key="1">
    <citation type="submission" date="2016-10" db="EMBL/GenBank/DDBJ databases">
        <authorList>
            <person name="de Groot N.N."/>
        </authorList>
    </citation>
    <scope>NUCLEOTIDE SEQUENCE [LARGE SCALE GENOMIC DNA]</scope>
    <source>
        <strain evidence="1 2">DSM 1736</strain>
    </source>
</reference>
<organism evidence="1 2">
    <name type="scientific">Dendrosporobacter quercicolus</name>
    <dbReference type="NCBI Taxonomy" id="146817"/>
    <lineage>
        <taxon>Bacteria</taxon>
        <taxon>Bacillati</taxon>
        <taxon>Bacillota</taxon>
        <taxon>Negativicutes</taxon>
        <taxon>Selenomonadales</taxon>
        <taxon>Sporomusaceae</taxon>
        <taxon>Dendrosporobacter</taxon>
    </lineage>
</organism>
<name>A0A1G9YX88_9FIRM</name>
<dbReference type="InterPro" id="IPR023214">
    <property type="entry name" value="HAD_sf"/>
</dbReference>
<dbReference type="InterPro" id="IPR006379">
    <property type="entry name" value="HAD-SF_hydro_IIB"/>
</dbReference>
<dbReference type="EMBL" id="FNHB01000012">
    <property type="protein sequence ID" value="SDN13517.1"/>
    <property type="molecule type" value="Genomic_DNA"/>
</dbReference>